<feature type="compositionally biased region" description="Basic residues" evidence="1">
    <location>
        <begin position="647"/>
        <end position="659"/>
    </location>
</feature>
<reference evidence="2" key="1">
    <citation type="submission" date="2021-03" db="EMBL/GenBank/DDBJ databases">
        <authorList>
            <person name="Bekaert M."/>
        </authorList>
    </citation>
    <scope>NUCLEOTIDE SEQUENCE</scope>
</reference>
<feature type="region of interest" description="Disordered" evidence="1">
    <location>
        <begin position="390"/>
        <end position="439"/>
    </location>
</feature>
<feature type="compositionally biased region" description="Polar residues" evidence="1">
    <location>
        <begin position="413"/>
        <end position="428"/>
    </location>
</feature>
<dbReference type="EMBL" id="CAJPWZ010000096">
    <property type="protein sequence ID" value="CAG2185634.1"/>
    <property type="molecule type" value="Genomic_DNA"/>
</dbReference>
<name>A0A8S3PSA4_MYTED</name>
<feature type="compositionally biased region" description="Polar residues" evidence="1">
    <location>
        <begin position="485"/>
        <end position="495"/>
    </location>
</feature>
<evidence type="ECO:0000313" key="3">
    <source>
        <dbReference type="Proteomes" id="UP000683360"/>
    </source>
</evidence>
<feature type="compositionally biased region" description="Basic residues" evidence="1">
    <location>
        <begin position="585"/>
        <end position="597"/>
    </location>
</feature>
<feature type="region of interest" description="Disordered" evidence="1">
    <location>
        <begin position="563"/>
        <end position="610"/>
    </location>
</feature>
<feature type="region of interest" description="Disordered" evidence="1">
    <location>
        <begin position="632"/>
        <end position="659"/>
    </location>
</feature>
<proteinExistence type="predicted"/>
<evidence type="ECO:0000256" key="1">
    <source>
        <dbReference type="SAM" id="MobiDB-lite"/>
    </source>
</evidence>
<dbReference type="Proteomes" id="UP000683360">
    <property type="component" value="Unassembled WGS sequence"/>
</dbReference>
<evidence type="ECO:0000313" key="2">
    <source>
        <dbReference type="EMBL" id="CAG2185634.1"/>
    </source>
</evidence>
<dbReference type="AlphaFoldDB" id="A0A8S3PSA4"/>
<feature type="compositionally biased region" description="Basic and acidic residues" evidence="1">
    <location>
        <begin position="632"/>
        <end position="642"/>
    </location>
</feature>
<comment type="caution">
    <text evidence="2">The sequence shown here is derived from an EMBL/GenBank/DDBJ whole genome shotgun (WGS) entry which is preliminary data.</text>
</comment>
<organism evidence="2 3">
    <name type="scientific">Mytilus edulis</name>
    <name type="common">Blue mussel</name>
    <dbReference type="NCBI Taxonomy" id="6550"/>
    <lineage>
        <taxon>Eukaryota</taxon>
        <taxon>Metazoa</taxon>
        <taxon>Spiralia</taxon>
        <taxon>Lophotrochozoa</taxon>
        <taxon>Mollusca</taxon>
        <taxon>Bivalvia</taxon>
        <taxon>Autobranchia</taxon>
        <taxon>Pteriomorphia</taxon>
        <taxon>Mytilida</taxon>
        <taxon>Mytiloidea</taxon>
        <taxon>Mytilidae</taxon>
        <taxon>Mytilinae</taxon>
        <taxon>Mytilus</taxon>
    </lineage>
</organism>
<gene>
    <name evidence="2" type="ORF">MEDL_1217</name>
</gene>
<feature type="compositionally biased region" description="Basic and acidic residues" evidence="1">
    <location>
        <begin position="390"/>
        <end position="412"/>
    </location>
</feature>
<feature type="compositionally biased region" description="Polar residues" evidence="1">
    <location>
        <begin position="525"/>
        <end position="534"/>
    </location>
</feature>
<accession>A0A8S3PSA4</accession>
<keyword evidence="3" id="KW-1185">Reference proteome</keyword>
<dbReference type="OrthoDB" id="6108184at2759"/>
<feature type="compositionally biased region" description="Polar residues" evidence="1">
    <location>
        <begin position="598"/>
        <end position="610"/>
    </location>
</feature>
<feature type="region of interest" description="Disordered" evidence="1">
    <location>
        <begin position="472"/>
        <end position="534"/>
    </location>
</feature>
<sequence length="659" mass="74650">MLKVFIIIDNHIHGHIKATAVEEKPNLARDHGFDISMQDNTMAVSTSALKEYQKKVSVLYNEFIKDMNEHLREEKKVRKVFTQLRKEKLLNSQYSLYRSDGADLFSKATADRSKLMENFVRMSPVILDDYRNFTPWGLDMIIDEDLIGPSSVSGVEIRPLTAPVVAVPGEEDTKEPVVEDEVRPNTVVPNTANVFGSAIGNAMKSMNILQLTNTLLGKAEPEPQPQKQSNNAAWDQLKNVVNERNEDDMPIEDLEPGIDGHVDMKLDQTKARKIMIRAKAFEHLSHGKACVKLKEKNGKFIMKPAPAIHKPNAIQAYFMAKDPNKEQMALVRQRTSIVTPTVSSDMKVNNKIPIMKSLLGHKVKKTTVSEIMSDARNRKTKHYKVVLRNYRQETNEQDGKSHAKDGTSEHNETSPQCSPRTSSRNKVNNVDGDPILSEKNLKRQLHQDLERHNMESIQNRIKVVMEAWGKNETPRPLGGVLSKKAQGQTTSSNDSVFIIRPPSQNDHHMDKHSSSQHRVKFIDDNSPSPLNRSASSMSFREYKENMHTNRSPTDPMRLIVENKRPDSRSESSLSFATGYGSLSKLPKRSRTPNRRFPSRSTPVSNSDTFSEISIDAPAKFLSSRDAHKMVKEQMRRDQEKESALFSLRRRMATASGRKP</sequence>
<protein>
    <submittedName>
        <fullName evidence="2">Uncharacterized protein</fullName>
    </submittedName>
</protein>